<reference evidence="1" key="2">
    <citation type="journal article" date="2021" name="PeerJ">
        <title>Extensive microbial diversity within the chicken gut microbiome revealed by metagenomics and culture.</title>
        <authorList>
            <person name="Gilroy R."/>
            <person name="Ravi A."/>
            <person name="Getino M."/>
            <person name="Pursley I."/>
            <person name="Horton D.L."/>
            <person name="Alikhan N.F."/>
            <person name="Baker D."/>
            <person name="Gharbi K."/>
            <person name="Hall N."/>
            <person name="Watson M."/>
            <person name="Adriaenssens E.M."/>
            <person name="Foster-Nyarko E."/>
            <person name="Jarju S."/>
            <person name="Secka A."/>
            <person name="Antonio M."/>
            <person name="Oren A."/>
            <person name="Chaudhuri R.R."/>
            <person name="La Ragione R."/>
            <person name="Hildebrand F."/>
            <person name="Pallen M.J."/>
        </authorList>
    </citation>
    <scope>NUCLEOTIDE SEQUENCE</scope>
    <source>
        <strain evidence="1">B1-16210</strain>
    </source>
</reference>
<accession>A0A940DFW6</accession>
<comment type="caution">
    <text evidence="1">The sequence shown here is derived from an EMBL/GenBank/DDBJ whole genome shotgun (WGS) entry which is preliminary data.</text>
</comment>
<dbReference type="Proteomes" id="UP000721442">
    <property type="component" value="Unassembled WGS sequence"/>
</dbReference>
<organism evidence="1 2">
    <name type="scientific">Candidatus Enterousia excrementavium</name>
    <dbReference type="NCBI Taxonomy" id="2840789"/>
    <lineage>
        <taxon>Bacteria</taxon>
        <taxon>Pseudomonadati</taxon>
        <taxon>Pseudomonadota</taxon>
        <taxon>Alphaproteobacteria</taxon>
        <taxon>Candidatus Enterousia</taxon>
    </lineage>
</organism>
<gene>
    <name evidence="1" type="ORF">IAC77_04060</name>
</gene>
<reference evidence="1" key="1">
    <citation type="submission" date="2020-10" db="EMBL/GenBank/DDBJ databases">
        <authorList>
            <person name="Gilroy R."/>
        </authorList>
    </citation>
    <scope>NUCLEOTIDE SEQUENCE</scope>
    <source>
        <strain evidence="1">B1-16210</strain>
    </source>
</reference>
<sequence length="138" mass="16410">MGFITYILKTPVRNICGDVAAFYKLNSKVAEARRASRVAYNLIVVDRGECRYGAPYANPFAGCVQQFWQWEYDIQMRMDIARQYELNCPKFSMDGWRCSYENCEYLSCNNLFFGVRRKLENLKRARNEFWLHKFARVK</sequence>
<protein>
    <submittedName>
        <fullName evidence="1">Uncharacterized protein</fullName>
    </submittedName>
</protein>
<evidence type="ECO:0000313" key="1">
    <source>
        <dbReference type="EMBL" id="MBO8407603.1"/>
    </source>
</evidence>
<evidence type="ECO:0000313" key="2">
    <source>
        <dbReference type="Proteomes" id="UP000721442"/>
    </source>
</evidence>
<proteinExistence type="predicted"/>
<dbReference type="EMBL" id="JADINE010000050">
    <property type="protein sequence ID" value="MBO8407603.1"/>
    <property type="molecule type" value="Genomic_DNA"/>
</dbReference>
<dbReference type="AlphaFoldDB" id="A0A940DFW6"/>
<name>A0A940DFW6_9PROT</name>